<gene>
    <name evidence="1" type="ORF">PFDG_05180</name>
</gene>
<evidence type="ECO:0000313" key="2">
    <source>
        <dbReference type="Proteomes" id="UP000054282"/>
    </source>
</evidence>
<dbReference type="KEGG" id="pfd:PFDG_05180"/>
<protein>
    <submittedName>
        <fullName evidence="1">Uncharacterized protein</fullName>
    </submittedName>
</protein>
<sequence>MLGMQARSASALFESMLRFGTSALFPADEQTASLEAGVIWLVGLCFAKGGGGLNRKLGGIAELGLSVWKTTALKTAIVAAQKAGAAAGVAAGEAAGKKAVIKALEIYDAFVKTPHYADVKNFVGDIVSEHTRICQSLDLKVTTNPTCETFDQVVPEVLDSLVWDIKEVAEAKDAKVTAAKQQILTYQTLVQLSLHTVVCMPPLLLPLL</sequence>
<dbReference type="AlphaFoldDB" id="A0A0L7MAJ7"/>
<dbReference type="InterPro" id="IPR006373">
    <property type="entry name" value="VSA_Rifin"/>
</dbReference>
<proteinExistence type="predicted"/>
<organism evidence="1 2">
    <name type="scientific">Plasmodium falciparum (isolate Dd2)</name>
    <dbReference type="NCBI Taxonomy" id="57267"/>
    <lineage>
        <taxon>Eukaryota</taxon>
        <taxon>Sar</taxon>
        <taxon>Alveolata</taxon>
        <taxon>Apicomplexa</taxon>
        <taxon>Aconoidasida</taxon>
        <taxon>Haemosporida</taxon>
        <taxon>Plasmodiidae</taxon>
        <taxon>Plasmodium</taxon>
        <taxon>Plasmodium (Laverania)</taxon>
    </lineage>
</organism>
<dbReference type="EMBL" id="GG702810">
    <property type="protein sequence ID" value="KOB89630.1"/>
    <property type="molecule type" value="Genomic_DNA"/>
</dbReference>
<dbReference type="Pfam" id="PF02009">
    <property type="entry name" value="RIFIN"/>
    <property type="match status" value="1"/>
</dbReference>
<dbReference type="Proteomes" id="UP000054282">
    <property type="component" value="Unassembled WGS sequence"/>
</dbReference>
<reference evidence="2" key="2">
    <citation type="submission" date="2006-09" db="EMBL/GenBank/DDBJ databases">
        <title>The genome sequence of Plasmodium falciparum Dd2.</title>
        <authorList>
            <consortium name="The Broad Institute Genome Sequencing Platform"/>
            <person name="Birren B."/>
            <person name="Lander E."/>
            <person name="Galagan J."/>
            <person name="Nusbaum C."/>
            <person name="Devon K."/>
            <person name="Henn M."/>
            <person name="Jaffe D."/>
            <person name="Butler J."/>
            <person name="Alvarez P."/>
            <person name="Gnerre S."/>
            <person name="Grabherr M."/>
            <person name="Kleber M."/>
            <person name="Mauceli E."/>
            <person name="Brockman W."/>
            <person name="MacCallum I.A."/>
            <person name="Rounsley S."/>
            <person name="Young S."/>
            <person name="LaButti K."/>
            <person name="Pushparaj V."/>
            <person name="DeCaprio D."/>
            <person name="Crawford M."/>
            <person name="Koehrsen M."/>
            <person name="Engels R."/>
            <person name="Montgomery P."/>
            <person name="Pearson M."/>
            <person name="Howarth C."/>
            <person name="Larson L."/>
            <person name="Luoma S."/>
            <person name="White J."/>
            <person name="Kodira C."/>
            <person name="Zeng Q."/>
            <person name="O'Leary S."/>
            <person name="Yandava C."/>
            <person name="Alvarado L."/>
            <person name="Wirth D."/>
            <person name="Volkman S."/>
            <person name="Hartl D."/>
        </authorList>
    </citation>
    <scope>NUCLEOTIDE SEQUENCE [LARGE SCALE GENOMIC DNA]</scope>
</reference>
<reference evidence="2" key="1">
    <citation type="submission" date="2006-09" db="EMBL/GenBank/DDBJ databases">
        <title>Annotation of Plasmodium falciparum Dd2.</title>
        <authorList>
            <consortium name="The Broad Institute Genome Sequencing Platform"/>
            <person name="Volkman S.K."/>
            <person name="Neafsey D.E."/>
            <person name="Dash A.P."/>
            <person name="Chitnis C.E."/>
            <person name="Hartl D.L."/>
            <person name="Young S.K."/>
            <person name="Zeng Q."/>
            <person name="Koehrsen M."/>
            <person name="Alvarado L."/>
            <person name="Berlin A."/>
            <person name="Borenstein D."/>
            <person name="Chapman S.B."/>
            <person name="Chen Z."/>
            <person name="Engels R."/>
            <person name="Freedman E."/>
            <person name="Gellesch M."/>
            <person name="Goldberg J."/>
            <person name="Griggs A."/>
            <person name="Gujja S."/>
            <person name="Heilman E.R."/>
            <person name="Heiman D.I."/>
            <person name="Howarth C."/>
            <person name="Jen D."/>
            <person name="Larson L."/>
            <person name="Mehta T."/>
            <person name="Neiman D."/>
            <person name="Park D."/>
            <person name="Pearson M."/>
            <person name="Roberts A."/>
            <person name="Saif S."/>
            <person name="Shea T."/>
            <person name="Shenoy N."/>
            <person name="Sisk P."/>
            <person name="Stolte C."/>
            <person name="Sykes S."/>
            <person name="Walk T."/>
            <person name="White J."/>
            <person name="Yandava C."/>
            <person name="Haas B."/>
            <person name="Henn M.R."/>
            <person name="Nusbaum C."/>
            <person name="Birren B."/>
        </authorList>
    </citation>
    <scope>NUCLEOTIDE SEQUENCE [LARGE SCALE GENOMIC DNA]</scope>
</reference>
<name>A0A0L7MAJ7_PLAF4</name>
<evidence type="ECO:0000313" key="1">
    <source>
        <dbReference type="EMBL" id="KOB89630.1"/>
    </source>
</evidence>
<accession>A0A0L7MAJ7</accession>